<name>A0A173WCS3_9FIRM</name>
<gene>
    <name evidence="1" type="ORF">ERS852385_00190</name>
</gene>
<sequence>MYMKDMLVMRIKLIALSQIRNIEDSVKWNPMAYRKDTMEYCEAMYDIIASMSKERLTRIVVPIYENYEEMGMADDCYVADSLMMIVLALYQNEIGEETIYDIGWTSYLEDYFRVRAAIA</sequence>
<dbReference type="AlphaFoldDB" id="A0A173WCS3"/>
<accession>A0A173WCS3</accession>
<protein>
    <submittedName>
        <fullName evidence="1">Uncharacterized protein</fullName>
    </submittedName>
</protein>
<evidence type="ECO:0000313" key="1">
    <source>
        <dbReference type="EMBL" id="CUN37242.1"/>
    </source>
</evidence>
<keyword evidence="2" id="KW-1185">Reference proteome</keyword>
<evidence type="ECO:0000313" key="2">
    <source>
        <dbReference type="Proteomes" id="UP000095546"/>
    </source>
</evidence>
<reference evidence="1 2" key="1">
    <citation type="submission" date="2015-09" db="EMBL/GenBank/DDBJ databases">
        <authorList>
            <consortium name="Pathogen Informatics"/>
        </authorList>
    </citation>
    <scope>NUCLEOTIDE SEQUENCE [LARGE SCALE GENOMIC DNA]</scope>
    <source>
        <strain evidence="1 2">2789STDY5608828</strain>
    </source>
</reference>
<organism evidence="1 2">
    <name type="scientific">Mitsuokella jalaludinii</name>
    <dbReference type="NCBI Taxonomy" id="187979"/>
    <lineage>
        <taxon>Bacteria</taxon>
        <taxon>Bacillati</taxon>
        <taxon>Bacillota</taxon>
        <taxon>Negativicutes</taxon>
        <taxon>Selenomonadales</taxon>
        <taxon>Selenomonadaceae</taxon>
        <taxon>Mitsuokella</taxon>
    </lineage>
</organism>
<dbReference type="STRING" id="187979.ERS852385_00190"/>
<proteinExistence type="predicted"/>
<dbReference type="EMBL" id="CYYU01000001">
    <property type="protein sequence ID" value="CUN37242.1"/>
    <property type="molecule type" value="Genomic_DNA"/>
</dbReference>
<dbReference type="eggNOG" id="ENOG503499I">
    <property type="taxonomic scope" value="Bacteria"/>
</dbReference>
<dbReference type="Proteomes" id="UP000095546">
    <property type="component" value="Unassembled WGS sequence"/>
</dbReference>